<keyword evidence="4" id="KW-1185">Reference proteome</keyword>
<evidence type="ECO:0000313" key="3">
    <source>
        <dbReference type="EMBL" id="ONK67631.1"/>
    </source>
</evidence>
<feature type="compositionally biased region" description="Polar residues" evidence="1">
    <location>
        <begin position="278"/>
        <end position="317"/>
    </location>
</feature>
<dbReference type="AlphaFoldDB" id="A0A5P1ESW7"/>
<organism evidence="3 4">
    <name type="scientific">Asparagus officinalis</name>
    <name type="common">Garden asparagus</name>
    <dbReference type="NCBI Taxonomy" id="4686"/>
    <lineage>
        <taxon>Eukaryota</taxon>
        <taxon>Viridiplantae</taxon>
        <taxon>Streptophyta</taxon>
        <taxon>Embryophyta</taxon>
        <taxon>Tracheophyta</taxon>
        <taxon>Spermatophyta</taxon>
        <taxon>Magnoliopsida</taxon>
        <taxon>Liliopsida</taxon>
        <taxon>Asparagales</taxon>
        <taxon>Asparagaceae</taxon>
        <taxon>Asparagoideae</taxon>
        <taxon>Asparagus</taxon>
    </lineage>
</organism>
<feature type="compositionally biased region" description="Low complexity" evidence="1">
    <location>
        <begin position="622"/>
        <end position="633"/>
    </location>
</feature>
<reference evidence="4" key="1">
    <citation type="journal article" date="2017" name="Nat. Commun.">
        <title>The asparagus genome sheds light on the origin and evolution of a young Y chromosome.</title>
        <authorList>
            <person name="Harkess A."/>
            <person name="Zhou J."/>
            <person name="Xu C."/>
            <person name="Bowers J.E."/>
            <person name="Van der Hulst R."/>
            <person name="Ayyampalayam S."/>
            <person name="Mercati F."/>
            <person name="Riccardi P."/>
            <person name="McKain M.R."/>
            <person name="Kakrana A."/>
            <person name="Tang H."/>
            <person name="Ray J."/>
            <person name="Groenendijk J."/>
            <person name="Arikit S."/>
            <person name="Mathioni S.M."/>
            <person name="Nakano M."/>
            <person name="Shan H."/>
            <person name="Telgmann-Rauber A."/>
            <person name="Kanno A."/>
            <person name="Yue Z."/>
            <person name="Chen H."/>
            <person name="Li W."/>
            <person name="Chen Y."/>
            <person name="Xu X."/>
            <person name="Zhang Y."/>
            <person name="Luo S."/>
            <person name="Chen H."/>
            <person name="Gao J."/>
            <person name="Mao Z."/>
            <person name="Pires J.C."/>
            <person name="Luo M."/>
            <person name="Kudrna D."/>
            <person name="Wing R.A."/>
            <person name="Meyers B.C."/>
            <person name="Yi K."/>
            <person name="Kong H."/>
            <person name="Lavrijsen P."/>
            <person name="Sunseri F."/>
            <person name="Falavigna A."/>
            <person name="Ye Y."/>
            <person name="Leebens-Mack J.H."/>
            <person name="Chen G."/>
        </authorList>
    </citation>
    <scope>NUCLEOTIDE SEQUENCE [LARGE SCALE GENOMIC DNA]</scope>
    <source>
        <strain evidence="4">cv. DH0086</strain>
    </source>
</reference>
<gene>
    <name evidence="3" type="ORF">A4U43_C05F2080</name>
</gene>
<feature type="region of interest" description="Disordered" evidence="1">
    <location>
        <begin position="277"/>
        <end position="317"/>
    </location>
</feature>
<dbReference type="PANTHER" id="PTHR12357">
    <property type="entry name" value="YTH YT521-B HOMOLOGY DOMAIN-CONTAINING"/>
    <property type="match status" value="1"/>
</dbReference>
<dbReference type="GO" id="GO:0003729">
    <property type="term" value="F:mRNA binding"/>
    <property type="evidence" value="ECO:0007669"/>
    <property type="project" value="TreeGrafter"/>
</dbReference>
<protein>
    <recommendedName>
        <fullName evidence="2">YTH domain-containing protein</fullName>
    </recommendedName>
</protein>
<evidence type="ECO:0000256" key="1">
    <source>
        <dbReference type="SAM" id="MobiDB-lite"/>
    </source>
</evidence>
<dbReference type="PANTHER" id="PTHR12357:SF92">
    <property type="entry name" value="YTH DOMAIN-CONTAINING FAMILY PROTEIN"/>
    <property type="match status" value="1"/>
</dbReference>
<dbReference type="Gramene" id="ONK67631">
    <property type="protein sequence ID" value="ONK67631"/>
    <property type="gene ID" value="A4U43_C05F2080"/>
</dbReference>
<sequence length="891" mass="98483">MMKQNSRNKRCVVVLRCSITGIRCWVPHILTSSLSILPSQALTFYQLPYDNKQITSRDSSASMEMYNGSDNGPTETYMMPGTVPNPQLTLFQPLEGVDYITNEVAPEVTYEQGLYYPATNYYGYYSTGLEPQREWVDQQRFFGLDGQELHYAVLQTESSPYVYYSPSYGYAQPSYNPYNPYSPCAAIGLDGSNIGTQPQPYFSDPSYQLPISSPAAYIPVILQPHSDAAPNISMTPTVLGSISSSRQVTANSKSKSCASSNGGATSQGTASRILKSELSGSSTPGQGRTPGLTQVTDSHGSVSSVQNPSKVPSVNFPQNFGSTVHGWTTVDRLRPRFQFNAAVKNGSGNSDFLGEQNRGPRTNRLKGQPASASTIGLSISKAGGNNAQEAIIIRADQYNKDDFPLDHPDAKFFVIKSYSEDDVHKSIKYNVWSSTPNGNKRLNSAYEDAQRISTGKVKNCPIFLFFSVNASGQFCGVAEMTGPVDFDNDMDFWQQDKWTGSFPVKWHIIKDAPNTSFRQILLENNENKPVTNSRDTQEIMYAPGMSMLNIFKDSPLSTSILDDFMSGHERLCRDSPLSTSILDDFMFYEERQKIMQEEKSRFTGRSYKTYIPAIVSAEKSSDSAGQSGSSDQIAKGDGGQASVTSGQPLNADVELTEFKHNKSSGSDGPIELDALESLNAVKDLNPDKKEDANYLSSVMKMKSLPLCGKEDETEAIMKEKSTQSDVVTVGSMHIKVNGTAEAASEVTNIGSTIESKTMKLDDNKGLESFDQSSLLDLYEEITVNDCNMEASVLTLKPWDLNSSMVQPLPSLIYSHCSAFVVKRRYPVHVDEHLILCESVTWVMIYEDLMKEGGFSRRPEWCIICCLWFGCFIGDELNQELRPPQPAMISIY</sequence>
<feature type="region of interest" description="Disordered" evidence="1">
    <location>
        <begin position="250"/>
        <end position="269"/>
    </location>
</feature>
<dbReference type="GO" id="GO:0005737">
    <property type="term" value="C:cytoplasm"/>
    <property type="evidence" value="ECO:0007669"/>
    <property type="project" value="TreeGrafter"/>
</dbReference>
<dbReference type="Proteomes" id="UP000243459">
    <property type="component" value="Chromosome 5"/>
</dbReference>
<dbReference type="CDD" id="cd21134">
    <property type="entry name" value="YTH"/>
    <property type="match status" value="1"/>
</dbReference>
<feature type="domain" description="YTH" evidence="2">
    <location>
        <begin position="410"/>
        <end position="551"/>
    </location>
</feature>
<dbReference type="Pfam" id="PF04146">
    <property type="entry name" value="YTH"/>
    <property type="match status" value="1"/>
</dbReference>
<dbReference type="InterPro" id="IPR007275">
    <property type="entry name" value="YTH_domain"/>
</dbReference>
<dbReference type="EMBL" id="CM007385">
    <property type="protein sequence ID" value="ONK67631.1"/>
    <property type="molecule type" value="Genomic_DNA"/>
</dbReference>
<dbReference type="PROSITE" id="PS50882">
    <property type="entry name" value="YTH"/>
    <property type="match status" value="1"/>
</dbReference>
<dbReference type="SMR" id="A0A5P1ESW7"/>
<accession>A0A5P1ESW7</accession>
<dbReference type="GO" id="GO:0061157">
    <property type="term" value="P:mRNA destabilization"/>
    <property type="evidence" value="ECO:0007669"/>
    <property type="project" value="TreeGrafter"/>
</dbReference>
<evidence type="ECO:0000313" key="4">
    <source>
        <dbReference type="Proteomes" id="UP000243459"/>
    </source>
</evidence>
<dbReference type="OMA" id="PINYANA"/>
<dbReference type="InterPro" id="IPR045168">
    <property type="entry name" value="YTH_prot"/>
</dbReference>
<feature type="compositionally biased region" description="Low complexity" evidence="1">
    <location>
        <begin position="250"/>
        <end position="263"/>
    </location>
</feature>
<dbReference type="Gene3D" id="3.10.590.10">
    <property type="entry name" value="ph1033 like domains"/>
    <property type="match status" value="1"/>
</dbReference>
<feature type="region of interest" description="Disordered" evidence="1">
    <location>
        <begin position="618"/>
        <end position="646"/>
    </location>
</feature>
<evidence type="ECO:0000259" key="2">
    <source>
        <dbReference type="PROSITE" id="PS50882"/>
    </source>
</evidence>
<feature type="region of interest" description="Disordered" evidence="1">
    <location>
        <begin position="348"/>
        <end position="370"/>
    </location>
</feature>
<proteinExistence type="predicted"/>
<name>A0A5P1ESW7_ASPOF</name>